<dbReference type="NCBIfam" id="TIGR00084">
    <property type="entry name" value="ruvA"/>
    <property type="match status" value="1"/>
</dbReference>
<evidence type="ECO:0000256" key="5">
    <source>
        <dbReference type="ARBA" id="ARBA00023204"/>
    </source>
</evidence>
<sequence>MIATLRGKIIGTTEQSVVVEVNGVGFSVIVTPAIRLGAIEGSEIFLHTALLVREDALTLFGYQSISEREFFLLLQTVSGIGPKVSHAVLSALSIPQLIRAISAGESSTLEQVSGLGKKGAQRIILELKDKVDSFRNSPEINNRIEVDGKIGETSTPNVLSVAEALAGLGFGAREIEQALEVVKLSSAQTLEDKLRVALSALQNGGSGVIKGAPRV</sequence>
<protein>
    <recommendedName>
        <fullName evidence="6">Holliday junction branch migration complex subunit RuvA</fullName>
    </recommendedName>
</protein>
<dbReference type="InterPro" id="IPR011114">
    <property type="entry name" value="RuvA_C"/>
</dbReference>
<dbReference type="GO" id="GO:0006281">
    <property type="term" value="P:DNA repair"/>
    <property type="evidence" value="ECO:0007669"/>
    <property type="project" value="UniProtKB-UniRule"/>
</dbReference>
<dbReference type="SUPFAM" id="SSF47781">
    <property type="entry name" value="RuvA domain 2-like"/>
    <property type="match status" value="1"/>
</dbReference>
<keyword evidence="3 6" id="KW-0238">DNA-binding</keyword>
<comment type="similarity">
    <text evidence="6">Belongs to the RuvA family.</text>
</comment>
<name>A0A965GCU4_9PROT</name>
<dbReference type="InterPro" id="IPR000085">
    <property type="entry name" value="RuvA"/>
</dbReference>
<dbReference type="InterPro" id="IPR013849">
    <property type="entry name" value="DNA_helicase_Holl-junc_RuvA_I"/>
</dbReference>
<dbReference type="Pfam" id="PF14520">
    <property type="entry name" value="HHH_5"/>
    <property type="match status" value="1"/>
</dbReference>
<dbReference type="Gene3D" id="2.40.50.140">
    <property type="entry name" value="Nucleic acid-binding proteins"/>
    <property type="match status" value="1"/>
</dbReference>
<comment type="caution">
    <text evidence="8">The sequence shown here is derived from an EMBL/GenBank/DDBJ whole genome shotgun (WGS) entry which is preliminary data.</text>
</comment>
<keyword evidence="1 6" id="KW-0963">Cytoplasm</keyword>
<dbReference type="Pfam" id="PF01330">
    <property type="entry name" value="RuvA_N"/>
    <property type="match status" value="1"/>
</dbReference>
<dbReference type="HAMAP" id="MF_00031">
    <property type="entry name" value="DNA_HJ_migration_RuvA"/>
    <property type="match status" value="1"/>
</dbReference>
<evidence type="ECO:0000256" key="2">
    <source>
        <dbReference type="ARBA" id="ARBA00022763"/>
    </source>
</evidence>
<evidence type="ECO:0000259" key="7">
    <source>
        <dbReference type="Pfam" id="PF01330"/>
    </source>
</evidence>
<feature type="region of interest" description="Domain III" evidence="6">
    <location>
        <begin position="154"/>
        <end position="215"/>
    </location>
</feature>
<dbReference type="GO" id="GO:0005524">
    <property type="term" value="F:ATP binding"/>
    <property type="evidence" value="ECO:0007669"/>
    <property type="project" value="InterPro"/>
</dbReference>
<comment type="domain">
    <text evidence="6">Has three domains with a flexible linker between the domains II and III and assumes an 'L' shape. Domain III is highly mobile and contacts RuvB.</text>
</comment>
<organism evidence="8 9">
    <name type="scientific">Candidatus Fonsibacter lacus</name>
    <dbReference type="NCBI Taxonomy" id="2576439"/>
    <lineage>
        <taxon>Bacteria</taxon>
        <taxon>Pseudomonadati</taxon>
        <taxon>Pseudomonadota</taxon>
        <taxon>Alphaproteobacteria</taxon>
        <taxon>Candidatus Pelagibacterales</taxon>
        <taxon>Candidatus Pelagibacterales incertae sedis</taxon>
        <taxon>Candidatus Fonsibacter</taxon>
    </lineage>
</organism>
<evidence type="ECO:0000313" key="9">
    <source>
        <dbReference type="Proteomes" id="UP000740727"/>
    </source>
</evidence>
<dbReference type="Gene3D" id="1.10.8.10">
    <property type="entry name" value="DNA helicase RuvA subunit, C-terminal domain"/>
    <property type="match status" value="1"/>
</dbReference>
<keyword evidence="2 6" id="KW-0227">DNA damage</keyword>
<proteinExistence type="inferred from homology"/>
<keyword evidence="4 6" id="KW-0233">DNA recombination</keyword>
<dbReference type="Gene3D" id="1.10.150.20">
    <property type="entry name" value="5' to 3' exonuclease, C-terminal subdomain"/>
    <property type="match status" value="1"/>
</dbReference>
<dbReference type="GO" id="GO:0048476">
    <property type="term" value="C:Holliday junction resolvase complex"/>
    <property type="evidence" value="ECO:0007669"/>
    <property type="project" value="UniProtKB-UniRule"/>
</dbReference>
<dbReference type="GO" id="GO:0009378">
    <property type="term" value="F:four-way junction helicase activity"/>
    <property type="evidence" value="ECO:0007669"/>
    <property type="project" value="InterPro"/>
</dbReference>
<dbReference type="SUPFAM" id="SSF50249">
    <property type="entry name" value="Nucleic acid-binding proteins"/>
    <property type="match status" value="1"/>
</dbReference>
<keyword evidence="8" id="KW-0378">Hydrolase</keyword>
<dbReference type="AlphaFoldDB" id="A0A965GCU4"/>
<comment type="subcellular location">
    <subcellularLocation>
        <location evidence="6">Cytoplasm</location>
    </subcellularLocation>
</comment>
<gene>
    <name evidence="6 8" type="primary">ruvA</name>
    <name evidence="8" type="ORF">EBT44_00235</name>
</gene>
<reference evidence="8" key="1">
    <citation type="submission" date="2018-10" db="EMBL/GenBank/DDBJ databases">
        <title>Iterative Subtractive Binning of Freshwater Chronoseries Metagenomes Recovers Nearly Complete Genomes from over Four Hundred Novel Species.</title>
        <authorList>
            <person name="Rodriguez-R L.M."/>
            <person name="Tsementzi D."/>
            <person name="Luo C."/>
            <person name="Konstantinidis K.T."/>
        </authorList>
    </citation>
    <scope>NUCLEOTIDE SEQUENCE</scope>
    <source>
        <strain evidence="8">WB5_2A_028</strain>
    </source>
</reference>
<evidence type="ECO:0000313" key="8">
    <source>
        <dbReference type="EMBL" id="NBR93290.1"/>
    </source>
</evidence>
<evidence type="ECO:0000256" key="3">
    <source>
        <dbReference type="ARBA" id="ARBA00023125"/>
    </source>
</evidence>
<dbReference type="GO" id="GO:0016787">
    <property type="term" value="F:hydrolase activity"/>
    <property type="evidence" value="ECO:0007669"/>
    <property type="project" value="UniProtKB-KW"/>
</dbReference>
<comment type="subunit">
    <text evidence="6">Homotetramer. Forms an RuvA(8)-RuvB(12)-Holliday junction (HJ) complex. HJ DNA is sandwiched between 2 RuvA tetramers; dsDNA enters through RuvA and exits via RuvB. An RuvB hexamer assembles on each DNA strand where it exits the tetramer. Each RuvB hexamer is contacted by two RuvA subunits (via domain III) on 2 adjacent RuvB subunits; this complex drives branch migration. In the full resolvosome a probable DNA-RuvA(4)-RuvB(12)-RuvC(2) complex forms which resolves the HJ.</text>
</comment>
<evidence type="ECO:0000256" key="1">
    <source>
        <dbReference type="ARBA" id="ARBA00022490"/>
    </source>
</evidence>
<dbReference type="InterPro" id="IPR012340">
    <property type="entry name" value="NA-bd_OB-fold"/>
</dbReference>
<feature type="domain" description="DNA helicase Holliday junction RuvA type" evidence="7">
    <location>
        <begin position="1"/>
        <end position="61"/>
    </location>
</feature>
<dbReference type="CDD" id="cd14332">
    <property type="entry name" value="UBA_RuvA_C"/>
    <property type="match status" value="1"/>
</dbReference>
<dbReference type="GO" id="GO:0000400">
    <property type="term" value="F:four-way junction DNA binding"/>
    <property type="evidence" value="ECO:0007669"/>
    <property type="project" value="UniProtKB-UniRule"/>
</dbReference>
<dbReference type="EMBL" id="RFXN01000001">
    <property type="protein sequence ID" value="NBR93290.1"/>
    <property type="molecule type" value="Genomic_DNA"/>
</dbReference>
<evidence type="ECO:0000256" key="4">
    <source>
        <dbReference type="ARBA" id="ARBA00023172"/>
    </source>
</evidence>
<comment type="function">
    <text evidence="6">The RuvA-RuvB-RuvC complex processes Holliday junction (HJ) DNA during genetic recombination and DNA repair, while the RuvA-RuvB complex plays an important role in the rescue of blocked DNA replication forks via replication fork reversal (RFR). RuvA specifically binds to HJ cruciform DNA, conferring on it an open structure. The RuvB hexamer acts as an ATP-dependent pump, pulling dsDNA into and through the RuvAB complex. HJ branch migration allows RuvC to scan DNA until it finds its consensus sequence, where it cleaves and resolves the cruciform DNA.</text>
</comment>
<dbReference type="Proteomes" id="UP000740727">
    <property type="component" value="Unassembled WGS sequence"/>
</dbReference>
<comment type="caution">
    <text evidence="6">Lacks conserved residue(s) required for the propagation of feature annotation.</text>
</comment>
<dbReference type="GO" id="GO:0009379">
    <property type="term" value="C:Holliday junction helicase complex"/>
    <property type="evidence" value="ECO:0007669"/>
    <property type="project" value="InterPro"/>
</dbReference>
<evidence type="ECO:0000256" key="6">
    <source>
        <dbReference type="HAMAP-Rule" id="MF_00031"/>
    </source>
</evidence>
<keyword evidence="5 6" id="KW-0234">DNA repair</keyword>
<dbReference type="GO" id="GO:0005737">
    <property type="term" value="C:cytoplasm"/>
    <property type="evidence" value="ECO:0007669"/>
    <property type="project" value="UniProtKB-SubCell"/>
</dbReference>
<accession>A0A965GCU4</accession>
<dbReference type="InterPro" id="IPR010994">
    <property type="entry name" value="RuvA_2-like"/>
</dbReference>
<dbReference type="GO" id="GO:0006310">
    <property type="term" value="P:DNA recombination"/>
    <property type="evidence" value="ECO:0007669"/>
    <property type="project" value="UniProtKB-UniRule"/>
</dbReference>